<evidence type="ECO:0000256" key="3">
    <source>
        <dbReference type="ARBA" id="ARBA00022475"/>
    </source>
</evidence>
<keyword evidence="3" id="KW-1003">Cell membrane</keyword>
<evidence type="ECO:0000256" key="2">
    <source>
        <dbReference type="ARBA" id="ARBA00009592"/>
    </source>
</evidence>
<keyword evidence="4" id="KW-0812">Transmembrane</keyword>
<evidence type="ECO:0000256" key="5">
    <source>
        <dbReference type="ARBA" id="ARBA00022729"/>
    </source>
</evidence>
<dbReference type="PRINTS" id="PR00019">
    <property type="entry name" value="LEURICHRPT"/>
</dbReference>
<evidence type="ECO:0000256" key="1">
    <source>
        <dbReference type="ARBA" id="ARBA00004251"/>
    </source>
</evidence>
<keyword evidence="5" id="KW-0732">Signal</keyword>
<dbReference type="PANTHER" id="PTHR48052:SF8">
    <property type="entry name" value="LRR RECEPTOR-LIKE SERINE_THREONINE-PROTEIN KINASE FLS2"/>
    <property type="match status" value="1"/>
</dbReference>
<keyword evidence="8" id="KW-0675">Receptor</keyword>
<evidence type="ECO:0000313" key="10">
    <source>
        <dbReference type="EMBL" id="KVH89373.1"/>
    </source>
</evidence>
<dbReference type="Pfam" id="PF13855">
    <property type="entry name" value="LRR_8"/>
    <property type="match status" value="1"/>
</dbReference>
<keyword evidence="11" id="KW-1185">Reference proteome</keyword>
<dbReference type="STRING" id="59895.A0A103XET5"/>
<comment type="caution">
    <text evidence="10">The sequence shown here is derived from an EMBL/GenBank/DDBJ whole genome shotgun (WGS) entry which is preliminary data.</text>
</comment>
<dbReference type="InterPro" id="IPR001611">
    <property type="entry name" value="Leu-rich_rpt"/>
</dbReference>
<gene>
    <name evidence="10" type="ORF">Ccrd_008637</name>
</gene>
<feature type="non-terminal residue" evidence="10">
    <location>
        <position position="112"/>
    </location>
</feature>
<sequence length="112" mass="12610">ITRRDSTRFVSLEKHGGANSLKTSSQESYYHHAWEILVRWHDSNMLISTIPSNLWSHKTLVVLNFIGGYQMLNKLSLAHNRLQGSTPKSLGTVKSLQLLDLSHNNLSGEIPS</sequence>
<comment type="subcellular location">
    <subcellularLocation>
        <location evidence="1">Cell membrane</location>
        <topology evidence="1">Single-pass type I membrane protein</topology>
    </subcellularLocation>
</comment>
<evidence type="ECO:0000313" key="11">
    <source>
        <dbReference type="Proteomes" id="UP000243975"/>
    </source>
</evidence>
<dbReference type="EMBL" id="LEKV01005224">
    <property type="protein sequence ID" value="KVH89373.1"/>
    <property type="molecule type" value="Genomic_DNA"/>
</dbReference>
<evidence type="ECO:0000256" key="7">
    <source>
        <dbReference type="ARBA" id="ARBA00023136"/>
    </source>
</evidence>
<proteinExistence type="inferred from homology"/>
<dbReference type="Gramene" id="KVH89373">
    <property type="protein sequence ID" value="KVH89373"/>
    <property type="gene ID" value="Ccrd_008637"/>
</dbReference>
<name>A0A103XET5_CYNCS</name>
<protein>
    <submittedName>
        <fullName evidence="10">Leucine-rich repeat-containing protein</fullName>
    </submittedName>
</protein>
<dbReference type="GO" id="GO:0005886">
    <property type="term" value="C:plasma membrane"/>
    <property type="evidence" value="ECO:0007669"/>
    <property type="project" value="UniProtKB-SubCell"/>
</dbReference>
<evidence type="ECO:0000256" key="4">
    <source>
        <dbReference type="ARBA" id="ARBA00022692"/>
    </source>
</evidence>
<organism evidence="10 11">
    <name type="scientific">Cynara cardunculus var. scolymus</name>
    <name type="common">Globe artichoke</name>
    <name type="synonym">Cynara scolymus</name>
    <dbReference type="NCBI Taxonomy" id="59895"/>
    <lineage>
        <taxon>Eukaryota</taxon>
        <taxon>Viridiplantae</taxon>
        <taxon>Streptophyta</taxon>
        <taxon>Embryophyta</taxon>
        <taxon>Tracheophyta</taxon>
        <taxon>Spermatophyta</taxon>
        <taxon>Magnoliopsida</taxon>
        <taxon>eudicotyledons</taxon>
        <taxon>Gunneridae</taxon>
        <taxon>Pentapetalae</taxon>
        <taxon>asterids</taxon>
        <taxon>campanulids</taxon>
        <taxon>Asterales</taxon>
        <taxon>Asteraceae</taxon>
        <taxon>Carduoideae</taxon>
        <taxon>Cardueae</taxon>
        <taxon>Carduinae</taxon>
        <taxon>Cynara</taxon>
    </lineage>
</organism>
<dbReference type="InterPro" id="IPR032675">
    <property type="entry name" value="LRR_dom_sf"/>
</dbReference>
<dbReference type="Proteomes" id="UP000243975">
    <property type="component" value="Unassembled WGS sequence"/>
</dbReference>
<dbReference type="Gene3D" id="3.80.10.10">
    <property type="entry name" value="Ribonuclease Inhibitor"/>
    <property type="match status" value="1"/>
</dbReference>
<dbReference type="AlphaFoldDB" id="A0A103XET5"/>
<evidence type="ECO:0000256" key="9">
    <source>
        <dbReference type="ARBA" id="ARBA00023180"/>
    </source>
</evidence>
<dbReference type="PANTHER" id="PTHR48052">
    <property type="entry name" value="UNNAMED PRODUCT"/>
    <property type="match status" value="1"/>
</dbReference>
<reference evidence="10 11" key="1">
    <citation type="journal article" date="2016" name="Sci. Rep.">
        <title>The genome sequence of the outbreeding globe artichoke constructed de novo incorporating a phase-aware low-pass sequencing strategy of F1 progeny.</title>
        <authorList>
            <person name="Scaglione D."/>
            <person name="Reyes-Chin-Wo S."/>
            <person name="Acquadro A."/>
            <person name="Froenicke L."/>
            <person name="Portis E."/>
            <person name="Beitel C."/>
            <person name="Tirone M."/>
            <person name="Mauro R."/>
            <person name="Lo Monaco A."/>
            <person name="Mauromicale G."/>
            <person name="Faccioli P."/>
            <person name="Cattivelli L."/>
            <person name="Rieseberg L."/>
            <person name="Michelmore R."/>
            <person name="Lanteri S."/>
        </authorList>
    </citation>
    <scope>NUCLEOTIDE SEQUENCE [LARGE SCALE GENOMIC DNA]</scope>
    <source>
        <strain evidence="10">2C</strain>
    </source>
</reference>
<keyword evidence="6" id="KW-1133">Transmembrane helix</keyword>
<keyword evidence="7" id="KW-0472">Membrane</keyword>
<dbReference type="SUPFAM" id="SSF52058">
    <property type="entry name" value="L domain-like"/>
    <property type="match status" value="1"/>
</dbReference>
<evidence type="ECO:0000256" key="8">
    <source>
        <dbReference type="ARBA" id="ARBA00023170"/>
    </source>
</evidence>
<keyword evidence="9" id="KW-0325">Glycoprotein</keyword>
<evidence type="ECO:0000256" key="6">
    <source>
        <dbReference type="ARBA" id="ARBA00022989"/>
    </source>
</evidence>
<comment type="similarity">
    <text evidence="2">Belongs to the RLP family.</text>
</comment>
<accession>A0A103XET5</accession>